<dbReference type="STRING" id="286727.SAMN02982917_2338"/>
<dbReference type="AlphaFoldDB" id="A0A1X7F816"/>
<name>A0A1X7F816_9PROT</name>
<evidence type="ECO:0000313" key="1">
    <source>
        <dbReference type="EMBL" id="SMF47677.1"/>
    </source>
</evidence>
<dbReference type="OrthoDB" id="7304852at2"/>
<gene>
    <name evidence="1" type="ORF">SAMN02982917_2338</name>
</gene>
<organism evidence="1 2">
    <name type="scientific">Azospirillum oryzae</name>
    <dbReference type="NCBI Taxonomy" id="286727"/>
    <lineage>
        <taxon>Bacteria</taxon>
        <taxon>Pseudomonadati</taxon>
        <taxon>Pseudomonadota</taxon>
        <taxon>Alphaproteobacteria</taxon>
        <taxon>Rhodospirillales</taxon>
        <taxon>Azospirillaceae</taxon>
        <taxon>Azospirillum</taxon>
    </lineage>
</organism>
<dbReference type="GO" id="GO:0003676">
    <property type="term" value="F:nucleic acid binding"/>
    <property type="evidence" value="ECO:0007669"/>
    <property type="project" value="InterPro"/>
</dbReference>
<reference evidence="1 2" key="1">
    <citation type="submission" date="2017-04" db="EMBL/GenBank/DDBJ databases">
        <authorList>
            <person name="Afonso C.L."/>
            <person name="Miller P.J."/>
            <person name="Scott M.A."/>
            <person name="Spackman E."/>
            <person name="Goraichik I."/>
            <person name="Dimitrov K.M."/>
            <person name="Suarez D.L."/>
            <person name="Swayne D.E."/>
        </authorList>
    </citation>
    <scope>NUCLEOTIDE SEQUENCE [LARGE SCALE GENOMIC DNA]</scope>
    <source>
        <strain evidence="1 2">A2P</strain>
    </source>
</reference>
<dbReference type="SUPFAM" id="SSF53098">
    <property type="entry name" value="Ribonuclease H-like"/>
    <property type="match status" value="1"/>
</dbReference>
<sequence>MAGGVLALDLATHTGWALGRLPRQPLLPMEARIQKPAKPLSGWIRFGRPGCTVGEFADAAEAWGRAFLTEHQPSGLIYEKPILPADTNPDTVLKLNGLATIMLMLAHRFSIRWVRTAQPSTVKKSFCGHGGPGKDGVQAECMARGWKFATDDEADALALLDYAGHLAAKERAGR</sequence>
<accession>A0A1X7F816</accession>
<dbReference type="EMBL" id="FXAK01000005">
    <property type="protein sequence ID" value="SMF47677.1"/>
    <property type="molecule type" value="Genomic_DNA"/>
</dbReference>
<protein>
    <submittedName>
        <fullName evidence="1">Uncharacterized protein</fullName>
    </submittedName>
</protein>
<dbReference type="Gene3D" id="3.30.420.10">
    <property type="entry name" value="Ribonuclease H-like superfamily/Ribonuclease H"/>
    <property type="match status" value="1"/>
</dbReference>
<dbReference type="Proteomes" id="UP000192936">
    <property type="component" value="Unassembled WGS sequence"/>
</dbReference>
<evidence type="ECO:0000313" key="2">
    <source>
        <dbReference type="Proteomes" id="UP000192936"/>
    </source>
</evidence>
<dbReference type="RefSeq" id="WP_143266558.1">
    <property type="nucleotide sequence ID" value="NZ_FXAK01000005.1"/>
</dbReference>
<dbReference type="InterPro" id="IPR012337">
    <property type="entry name" value="RNaseH-like_sf"/>
</dbReference>
<dbReference type="InterPro" id="IPR036397">
    <property type="entry name" value="RNaseH_sf"/>
</dbReference>
<proteinExistence type="predicted"/>